<reference evidence="3" key="1">
    <citation type="journal article" date="2011" name="Proc. Natl. Acad. Sci. U.S.A.">
        <title>Obligate biotrophy features unraveled by the genomic analysis of rust fungi.</title>
        <authorList>
            <person name="Duplessis S."/>
            <person name="Cuomo C.A."/>
            <person name="Lin Y.-C."/>
            <person name="Aerts A."/>
            <person name="Tisserant E."/>
            <person name="Veneault-Fourrey C."/>
            <person name="Joly D.L."/>
            <person name="Hacquard S."/>
            <person name="Amselem J."/>
            <person name="Cantarel B.L."/>
            <person name="Chiu R."/>
            <person name="Coutinho P.M."/>
            <person name="Feau N."/>
            <person name="Field M."/>
            <person name="Frey P."/>
            <person name="Gelhaye E."/>
            <person name="Goldberg J."/>
            <person name="Grabherr M.G."/>
            <person name="Kodira C.D."/>
            <person name="Kohler A."/>
            <person name="Kuees U."/>
            <person name="Lindquist E.A."/>
            <person name="Lucas S.M."/>
            <person name="Mago R."/>
            <person name="Mauceli E."/>
            <person name="Morin E."/>
            <person name="Murat C."/>
            <person name="Pangilinan J.L."/>
            <person name="Park R."/>
            <person name="Pearson M."/>
            <person name="Quesneville H."/>
            <person name="Rouhier N."/>
            <person name="Sakthikumar S."/>
            <person name="Salamov A.A."/>
            <person name="Schmutz J."/>
            <person name="Selles B."/>
            <person name="Shapiro H."/>
            <person name="Tanguay P."/>
            <person name="Tuskan G.A."/>
            <person name="Henrissat B."/>
            <person name="Van de Peer Y."/>
            <person name="Rouze P."/>
            <person name="Ellis J.G."/>
            <person name="Dodds P.N."/>
            <person name="Schein J.E."/>
            <person name="Zhong S."/>
            <person name="Hamelin R.C."/>
            <person name="Grigoriev I.V."/>
            <person name="Szabo L.J."/>
            <person name="Martin F."/>
        </authorList>
    </citation>
    <scope>NUCLEOTIDE SEQUENCE [LARGE SCALE GENOMIC DNA]</scope>
    <source>
        <strain evidence="3">98AG31 / pathotype 3-4-7</strain>
    </source>
</reference>
<feature type="compositionally biased region" description="Basic and acidic residues" evidence="1">
    <location>
        <begin position="68"/>
        <end position="82"/>
    </location>
</feature>
<accession>F4S1D2</accession>
<dbReference type="EMBL" id="GL883137">
    <property type="protein sequence ID" value="EGG01580.1"/>
    <property type="molecule type" value="Genomic_DNA"/>
</dbReference>
<evidence type="ECO:0000313" key="2">
    <source>
        <dbReference type="EMBL" id="EGG01580.1"/>
    </source>
</evidence>
<keyword evidence="3" id="KW-1185">Reference proteome</keyword>
<feature type="region of interest" description="Disordered" evidence="1">
    <location>
        <begin position="1"/>
        <end position="82"/>
    </location>
</feature>
<dbReference type="InParanoid" id="F4S1D2"/>
<dbReference type="KEGG" id="mlr:MELLADRAFT_92054"/>
<dbReference type="HOGENOM" id="CLU_670997_0_0_1"/>
<dbReference type="RefSeq" id="XP_007415171.1">
    <property type="nucleotide sequence ID" value="XM_007415109.1"/>
</dbReference>
<feature type="compositionally biased region" description="Low complexity" evidence="1">
    <location>
        <begin position="1"/>
        <end position="12"/>
    </location>
</feature>
<dbReference type="AlphaFoldDB" id="F4S1D2"/>
<dbReference type="VEuPathDB" id="FungiDB:MELLADRAFT_92054"/>
<protein>
    <submittedName>
        <fullName evidence="2">Uncharacterized protein</fullName>
    </submittedName>
</protein>
<evidence type="ECO:0000256" key="1">
    <source>
        <dbReference type="SAM" id="MobiDB-lite"/>
    </source>
</evidence>
<name>F4S1D2_MELLP</name>
<dbReference type="Proteomes" id="UP000001072">
    <property type="component" value="Unassembled WGS sequence"/>
</dbReference>
<dbReference type="GeneID" id="18936110"/>
<gene>
    <name evidence="2" type="ORF">MELLADRAFT_92054</name>
</gene>
<proteinExistence type="predicted"/>
<organism evidence="3">
    <name type="scientific">Melampsora larici-populina (strain 98AG31 / pathotype 3-4-7)</name>
    <name type="common">Poplar leaf rust fungus</name>
    <dbReference type="NCBI Taxonomy" id="747676"/>
    <lineage>
        <taxon>Eukaryota</taxon>
        <taxon>Fungi</taxon>
        <taxon>Dikarya</taxon>
        <taxon>Basidiomycota</taxon>
        <taxon>Pucciniomycotina</taxon>
        <taxon>Pucciniomycetes</taxon>
        <taxon>Pucciniales</taxon>
        <taxon>Melampsoraceae</taxon>
        <taxon>Melampsora</taxon>
    </lineage>
</organism>
<evidence type="ECO:0000313" key="3">
    <source>
        <dbReference type="Proteomes" id="UP000001072"/>
    </source>
</evidence>
<sequence length="487" mass="54556">MEGNTDTSNASGSGTGAGAGPAGPEIDPIMNQINDYPEEEPGLTFEQRVALQIAKERDTQRRQQQRKNKSDGQRARKEPNTDDIKLVGLTSALQEWARALLGLPQQSSSTSSKITAAAVLQRHLPAEATAEEVEHWTQYSTKRTEYLDLNIKQKMDEIFSKNPSATETVKHVTKIKVTKEAVQMFLKAFPPEKFVSQVAHSTASITTYNATRLSSAESKFSECGFSQITFQWTSAAKTPWNMAMLDTLITTWLDCYHARGVPSGFLIDSTFNITLETRNILVRWVTNKRRTYHDEEKEKKLVSTPGGPEQLVKKKLSAKEKAALKAMRKKLCEKRAAAVEPYFCTFVGPFKVLLSSQEVHYETEMDPEKPGKFRKVKLNWRSPLLDELTTLADSAAPKREKTDKGKERLKEFFTSRGEYSPHVPDPEDQLPPKALPKCLIKESILSEGIDEITIDSLELSETPVDLQSAIEVLRKKLGKGNFMTVSS</sequence>